<dbReference type="PANTHER" id="PTHR30349:SF64">
    <property type="entry name" value="PROPHAGE INTEGRASE INTD-RELATED"/>
    <property type="match status" value="1"/>
</dbReference>
<evidence type="ECO:0000313" key="9">
    <source>
        <dbReference type="Proteomes" id="UP000032900"/>
    </source>
</evidence>
<dbReference type="InterPro" id="IPR013762">
    <property type="entry name" value="Integrase-like_cat_sf"/>
</dbReference>
<feature type="domain" description="Core-binding (CB)" evidence="7">
    <location>
        <begin position="55"/>
        <end position="136"/>
    </location>
</feature>
<evidence type="ECO:0000256" key="5">
    <source>
        <dbReference type="PROSITE-ProRule" id="PRU01248"/>
    </source>
</evidence>
<organism evidence="8 9">
    <name type="scientific">Geofilum rubicundum JCM 15548</name>
    <dbReference type="NCBI Taxonomy" id="1236989"/>
    <lineage>
        <taxon>Bacteria</taxon>
        <taxon>Pseudomonadati</taxon>
        <taxon>Bacteroidota</taxon>
        <taxon>Bacteroidia</taxon>
        <taxon>Marinilabiliales</taxon>
        <taxon>Marinilabiliaceae</taxon>
        <taxon>Geofilum</taxon>
    </lineage>
</organism>
<dbReference type="GO" id="GO:0015074">
    <property type="term" value="P:DNA integration"/>
    <property type="evidence" value="ECO:0007669"/>
    <property type="project" value="UniProtKB-KW"/>
</dbReference>
<sequence>MQHAGNGKRKTLEQKQTYDAIIYHLNKAQQVINGLKIFTFDSFEQAFFENRNIADSVSFAFDKYIDYLRSNKRISTAESYNGARNSLESFKKKITFAEITPNLLRKYENWMLESGRSITTVGIYLRSLRAIYNQQGIDSSIYPFGEKGGKYSIPTGKNVKKALTVEEVAKIYNHEVPVNTTKEMARDYWMFLYLSNGMNVKDFCWLKWSNIEGDMLTYIREKTKRKSESTHIKVSLKPETLKIINKWGQPSMVKDAFIFPYIKTEMTSEQQYKTVKQLTKTINKYMKKIAHELGIDKEITTYFARHSFATVLKRSGATTEMISELLGHSSVLVTKNYLDSFEDDKIKEQTNVLTLGFSQAN</sequence>
<proteinExistence type="inferred from homology"/>
<evidence type="ECO:0000259" key="6">
    <source>
        <dbReference type="PROSITE" id="PS51898"/>
    </source>
</evidence>
<dbReference type="Gene3D" id="1.10.443.10">
    <property type="entry name" value="Intergrase catalytic core"/>
    <property type="match status" value="1"/>
</dbReference>
<comment type="similarity">
    <text evidence="1">Belongs to the 'phage' integrase family.</text>
</comment>
<dbReference type="Pfam" id="PF13102">
    <property type="entry name" value="Phage_int_SAM_5"/>
    <property type="match status" value="1"/>
</dbReference>
<name>A0A0E9LTY9_9BACT</name>
<dbReference type="InterPro" id="IPR050090">
    <property type="entry name" value="Tyrosine_recombinase_XerCD"/>
</dbReference>
<keyword evidence="9" id="KW-1185">Reference proteome</keyword>
<dbReference type="InterPro" id="IPR011010">
    <property type="entry name" value="DNA_brk_join_enz"/>
</dbReference>
<dbReference type="AlphaFoldDB" id="A0A0E9LTY9"/>
<dbReference type="PROSITE" id="PS51898">
    <property type="entry name" value="TYR_RECOMBINASE"/>
    <property type="match status" value="1"/>
</dbReference>
<dbReference type="Gene3D" id="1.10.150.130">
    <property type="match status" value="1"/>
</dbReference>
<evidence type="ECO:0000256" key="3">
    <source>
        <dbReference type="ARBA" id="ARBA00023125"/>
    </source>
</evidence>
<evidence type="ECO:0000259" key="7">
    <source>
        <dbReference type="PROSITE" id="PS51900"/>
    </source>
</evidence>
<dbReference type="GO" id="GO:0006310">
    <property type="term" value="P:DNA recombination"/>
    <property type="evidence" value="ECO:0007669"/>
    <property type="project" value="UniProtKB-KW"/>
</dbReference>
<evidence type="ECO:0000313" key="8">
    <source>
        <dbReference type="EMBL" id="GAO28325.1"/>
    </source>
</evidence>
<dbReference type="InterPro" id="IPR002104">
    <property type="entry name" value="Integrase_catalytic"/>
</dbReference>
<evidence type="ECO:0000256" key="2">
    <source>
        <dbReference type="ARBA" id="ARBA00022908"/>
    </source>
</evidence>
<keyword evidence="3 5" id="KW-0238">DNA-binding</keyword>
<dbReference type="Proteomes" id="UP000032900">
    <property type="component" value="Unassembled WGS sequence"/>
</dbReference>
<evidence type="ECO:0000256" key="4">
    <source>
        <dbReference type="ARBA" id="ARBA00023172"/>
    </source>
</evidence>
<dbReference type="CDD" id="cd01185">
    <property type="entry name" value="INTN1_C_like"/>
    <property type="match status" value="1"/>
</dbReference>
<accession>A0A0E9LTY9</accession>
<keyword evidence="2" id="KW-0229">DNA integration</keyword>
<dbReference type="InterPro" id="IPR025269">
    <property type="entry name" value="SAM-like_dom"/>
</dbReference>
<dbReference type="STRING" id="1236989.JCM15548_1405"/>
<dbReference type="SUPFAM" id="SSF56349">
    <property type="entry name" value="DNA breaking-rejoining enzymes"/>
    <property type="match status" value="1"/>
</dbReference>
<dbReference type="PANTHER" id="PTHR30349">
    <property type="entry name" value="PHAGE INTEGRASE-RELATED"/>
    <property type="match status" value="1"/>
</dbReference>
<evidence type="ECO:0000256" key="1">
    <source>
        <dbReference type="ARBA" id="ARBA00008857"/>
    </source>
</evidence>
<reference evidence="8 9" key="1">
    <citation type="journal article" date="2015" name="Microbes Environ.">
        <title>Distribution and evolution of nitrogen fixation genes in the phylum bacteroidetes.</title>
        <authorList>
            <person name="Inoue J."/>
            <person name="Oshima K."/>
            <person name="Suda W."/>
            <person name="Sakamoto M."/>
            <person name="Iino T."/>
            <person name="Noda S."/>
            <person name="Hongoh Y."/>
            <person name="Hattori M."/>
            <person name="Ohkuma M."/>
        </authorList>
    </citation>
    <scope>NUCLEOTIDE SEQUENCE [LARGE SCALE GENOMIC DNA]</scope>
    <source>
        <strain evidence="8">JCM 15548</strain>
    </source>
</reference>
<dbReference type="EMBL" id="BAZW01000002">
    <property type="protein sequence ID" value="GAO28325.1"/>
    <property type="molecule type" value="Genomic_DNA"/>
</dbReference>
<gene>
    <name evidence="8" type="ORF">JCM15548_1405</name>
</gene>
<dbReference type="InterPro" id="IPR010998">
    <property type="entry name" value="Integrase_recombinase_N"/>
</dbReference>
<protein>
    <submittedName>
        <fullName evidence="8">Integrase</fullName>
    </submittedName>
</protein>
<feature type="domain" description="Tyr recombinase" evidence="6">
    <location>
        <begin position="158"/>
        <end position="351"/>
    </location>
</feature>
<comment type="caution">
    <text evidence="8">The sequence shown here is derived from an EMBL/GenBank/DDBJ whole genome shotgun (WGS) entry which is preliminary data.</text>
</comment>
<dbReference type="PROSITE" id="PS51900">
    <property type="entry name" value="CB"/>
    <property type="match status" value="1"/>
</dbReference>
<dbReference type="Pfam" id="PF00589">
    <property type="entry name" value="Phage_integrase"/>
    <property type="match status" value="1"/>
</dbReference>
<dbReference type="InterPro" id="IPR044068">
    <property type="entry name" value="CB"/>
</dbReference>
<keyword evidence="4" id="KW-0233">DNA recombination</keyword>
<dbReference type="GO" id="GO:0003677">
    <property type="term" value="F:DNA binding"/>
    <property type="evidence" value="ECO:0007669"/>
    <property type="project" value="UniProtKB-UniRule"/>
</dbReference>